<keyword evidence="3" id="KW-1185">Reference proteome</keyword>
<proteinExistence type="predicted"/>
<evidence type="ECO:0008006" key="4">
    <source>
        <dbReference type="Google" id="ProtNLM"/>
    </source>
</evidence>
<dbReference type="RefSeq" id="WP_130605461.1">
    <property type="nucleotide sequence ID" value="NZ_AP019368.1"/>
</dbReference>
<sequence>MKKIIFILSLIVSLTAGARTLKEIMQSGFIQVAVLNPEKDEFDSFKSLEKNKLINQFFENYTLKKFNKKITIQFTYVNKFSEFWTNQDGNIIKEKEYTPQLFKKVDAYFEFMSMSDWRVNKAQAIPMFKSNLSLICNFEQKNSDLHNIEQVMEVMFDKSVNFIAIKNTKLDNTLERLKIPKSRILYVSSRYGLVKGMLQKNKRECTLAETMLVLNMLTKGKVYFVGNVTPYRNRILAWWIEKNNIELNNFIQESIPSLKKSNEWNKMFSDLFGINYNLYNYIVNSYIE</sequence>
<protein>
    <recommendedName>
        <fullName evidence="4">Solute-binding protein family 3/N-terminal domain-containing protein</fullName>
    </recommendedName>
</protein>
<gene>
    <name evidence="2" type="ORF">JCM31447_00990</name>
</gene>
<keyword evidence="1" id="KW-0732">Signal</keyword>
<name>A0A4P2VSB1_FLUSA</name>
<evidence type="ECO:0000256" key="1">
    <source>
        <dbReference type="SAM" id="SignalP"/>
    </source>
</evidence>
<dbReference type="SUPFAM" id="SSF53850">
    <property type="entry name" value="Periplasmic binding protein-like II"/>
    <property type="match status" value="1"/>
</dbReference>
<reference evidence="2 3" key="1">
    <citation type="submission" date="2018-12" db="EMBL/GenBank/DDBJ databases">
        <title>Rubrispira sanarue gen. nov., sp., nov., a member of the order Silvanigrellales, isolated from a brackish lake in Hamamatsu Japan.</title>
        <authorList>
            <person name="Maejima Y."/>
            <person name="Iino T."/>
            <person name="Muraguchi Y."/>
            <person name="Fukuda K."/>
            <person name="Nojiri H."/>
            <person name="Ohkuma M."/>
            <person name="Moriuchi R."/>
            <person name="Dohra H."/>
            <person name="Kimbara K."/>
            <person name="Shintani M."/>
        </authorList>
    </citation>
    <scope>NUCLEOTIDE SEQUENCE [LARGE SCALE GENOMIC DNA]</scope>
    <source>
        <strain evidence="2 3">RF1110005</strain>
    </source>
</reference>
<dbReference type="EMBL" id="AP019368">
    <property type="protein sequence ID" value="BBH51682.1"/>
    <property type="molecule type" value="Genomic_DNA"/>
</dbReference>
<evidence type="ECO:0000313" key="2">
    <source>
        <dbReference type="EMBL" id="BBH51682.1"/>
    </source>
</evidence>
<dbReference type="AlphaFoldDB" id="A0A4P2VSB1"/>
<evidence type="ECO:0000313" key="3">
    <source>
        <dbReference type="Proteomes" id="UP000291236"/>
    </source>
</evidence>
<dbReference type="OrthoDB" id="9829948at2"/>
<accession>A0A4P2VSB1</accession>
<organism evidence="2 3">
    <name type="scientific">Fluviispira sanaruensis</name>
    <dbReference type="NCBI Taxonomy" id="2493639"/>
    <lineage>
        <taxon>Bacteria</taxon>
        <taxon>Pseudomonadati</taxon>
        <taxon>Bdellovibrionota</taxon>
        <taxon>Oligoflexia</taxon>
        <taxon>Silvanigrellales</taxon>
        <taxon>Silvanigrellaceae</taxon>
        <taxon>Fluviispira</taxon>
    </lineage>
</organism>
<feature type="chain" id="PRO_5020829151" description="Solute-binding protein family 3/N-terminal domain-containing protein" evidence="1">
    <location>
        <begin position="19"/>
        <end position="288"/>
    </location>
</feature>
<dbReference type="KEGG" id="sbf:JCM31447_00990"/>
<dbReference type="Proteomes" id="UP000291236">
    <property type="component" value="Chromosome"/>
</dbReference>
<feature type="signal peptide" evidence="1">
    <location>
        <begin position="1"/>
        <end position="18"/>
    </location>
</feature>